<dbReference type="OrthoDB" id="9796461at2"/>
<comment type="caution">
    <text evidence="4">The sequence shown here is derived from an EMBL/GenBank/DDBJ whole genome shotgun (WGS) entry which is preliminary data.</text>
</comment>
<feature type="transmembrane region" description="Helical" evidence="2">
    <location>
        <begin position="88"/>
        <end position="113"/>
    </location>
</feature>
<feature type="transmembrane region" description="Helical" evidence="2">
    <location>
        <begin position="183"/>
        <end position="203"/>
    </location>
</feature>
<feature type="transmembrane region" description="Helical" evidence="2">
    <location>
        <begin position="157"/>
        <end position="176"/>
    </location>
</feature>
<evidence type="ECO:0000313" key="5">
    <source>
        <dbReference type="Proteomes" id="UP000289546"/>
    </source>
</evidence>
<dbReference type="RefSeq" id="WP_128917617.1">
    <property type="nucleotide sequence ID" value="NZ_LBJC01000005.1"/>
</dbReference>
<name>A0A4Q0SDV7_9BRAD</name>
<feature type="transmembrane region" description="Helical" evidence="2">
    <location>
        <begin position="264"/>
        <end position="284"/>
    </location>
</feature>
<keyword evidence="2" id="KW-0812">Transmembrane</keyword>
<dbReference type="AlphaFoldDB" id="A0A4Q0SDV7"/>
<organism evidence="4 5">
    <name type="scientific">Bradyrhizobium nanningense</name>
    <dbReference type="NCBI Taxonomy" id="1325118"/>
    <lineage>
        <taxon>Bacteria</taxon>
        <taxon>Pseudomonadati</taxon>
        <taxon>Pseudomonadota</taxon>
        <taxon>Alphaproteobacteria</taxon>
        <taxon>Hyphomicrobiales</taxon>
        <taxon>Nitrobacteraceae</taxon>
        <taxon>Bradyrhizobium</taxon>
    </lineage>
</organism>
<dbReference type="GO" id="GO:0016020">
    <property type="term" value="C:membrane"/>
    <property type="evidence" value="ECO:0007669"/>
    <property type="project" value="TreeGrafter"/>
</dbReference>
<dbReference type="GO" id="GO:0016747">
    <property type="term" value="F:acyltransferase activity, transferring groups other than amino-acyl groups"/>
    <property type="evidence" value="ECO:0007669"/>
    <property type="project" value="InterPro"/>
</dbReference>
<feature type="transmembrane region" description="Helical" evidence="2">
    <location>
        <begin position="240"/>
        <end position="258"/>
    </location>
</feature>
<proteinExistence type="predicted"/>
<dbReference type="PANTHER" id="PTHR23028:SF53">
    <property type="entry name" value="ACYL_TRANSF_3 DOMAIN-CONTAINING PROTEIN"/>
    <property type="match status" value="1"/>
</dbReference>
<evidence type="ECO:0000256" key="1">
    <source>
        <dbReference type="SAM" id="MobiDB-lite"/>
    </source>
</evidence>
<feature type="transmembrane region" description="Helical" evidence="2">
    <location>
        <begin position="49"/>
        <end position="68"/>
    </location>
</feature>
<evidence type="ECO:0000259" key="3">
    <source>
        <dbReference type="Pfam" id="PF01757"/>
    </source>
</evidence>
<feature type="transmembrane region" description="Helical" evidence="2">
    <location>
        <begin position="209"/>
        <end position="228"/>
    </location>
</feature>
<keyword evidence="2" id="KW-0472">Membrane</keyword>
<dbReference type="GO" id="GO:0009103">
    <property type="term" value="P:lipopolysaccharide biosynthetic process"/>
    <property type="evidence" value="ECO:0007669"/>
    <property type="project" value="TreeGrafter"/>
</dbReference>
<reference evidence="4 5" key="1">
    <citation type="submission" date="2015-04" db="EMBL/GenBank/DDBJ databases">
        <title>Comparative genomics of rhizobia nodulating Arachis hypogaea in China.</title>
        <authorList>
            <person name="Li Y."/>
        </authorList>
    </citation>
    <scope>NUCLEOTIDE SEQUENCE [LARGE SCALE GENOMIC DNA]</scope>
    <source>
        <strain evidence="4 5">CCBAU 51757</strain>
    </source>
</reference>
<evidence type="ECO:0000256" key="2">
    <source>
        <dbReference type="SAM" id="Phobius"/>
    </source>
</evidence>
<feature type="domain" description="Acyltransferase 3" evidence="3">
    <location>
        <begin position="15"/>
        <end position="340"/>
    </location>
</feature>
<dbReference type="Proteomes" id="UP000289546">
    <property type="component" value="Unassembled WGS sequence"/>
</dbReference>
<feature type="region of interest" description="Disordered" evidence="1">
    <location>
        <begin position="370"/>
        <end position="392"/>
    </location>
</feature>
<feature type="transmembrane region" description="Helical" evidence="2">
    <location>
        <begin position="322"/>
        <end position="344"/>
    </location>
</feature>
<keyword evidence="5" id="KW-1185">Reference proteome</keyword>
<feature type="compositionally biased region" description="Polar residues" evidence="1">
    <location>
        <begin position="374"/>
        <end position="383"/>
    </location>
</feature>
<evidence type="ECO:0000313" key="4">
    <source>
        <dbReference type="EMBL" id="RXH35808.1"/>
    </source>
</evidence>
<dbReference type="PANTHER" id="PTHR23028">
    <property type="entry name" value="ACETYLTRANSFERASE"/>
    <property type="match status" value="1"/>
</dbReference>
<dbReference type="EMBL" id="LBJQ01000012">
    <property type="protein sequence ID" value="RXH35808.1"/>
    <property type="molecule type" value="Genomic_DNA"/>
</dbReference>
<gene>
    <name evidence="4" type="ORF">XH99_08850</name>
</gene>
<dbReference type="Pfam" id="PF01757">
    <property type="entry name" value="Acyl_transf_3"/>
    <property type="match status" value="1"/>
</dbReference>
<protein>
    <recommendedName>
        <fullName evidence="3">Acyltransferase 3 domain-containing protein</fullName>
    </recommendedName>
</protein>
<keyword evidence="2" id="KW-1133">Transmembrane helix</keyword>
<accession>A0A4Q0SDV7</accession>
<feature type="transmembrane region" description="Helical" evidence="2">
    <location>
        <begin position="296"/>
        <end position="316"/>
    </location>
</feature>
<dbReference type="InterPro" id="IPR002656">
    <property type="entry name" value="Acyl_transf_3_dom"/>
</dbReference>
<dbReference type="InterPro" id="IPR050879">
    <property type="entry name" value="Acyltransferase_3"/>
</dbReference>
<sequence>MFNLNPAKNGTSITLDALRAIAAQAVCVGHGISFFMPQLRGGQFALPQNVGVLLFFVLSGFLISYTLVERSSRDPQYGFSQFFVERFARIYSGLLPCLVAIAVIDAATLHLIGNAALAASYNFKAFVANIFMIETYRGPLAHLSFLRSPAFGSGSQLWTLVIEWHIYLFVAALFFLGARPAAALLLIPIALVFGQIPTHYIFGALQDDGVGQSLFLLWLGGAYVYFLARRGWLPPRGVSLAIVVASAAAYFMVVRPYAEYRPSTYPLLLLFLFGIVGATQAMPATSSAAMARVVRFFSGYSFTLYLLHHTIMYPAFLLWKDGGWLVFGCTVILANVIAATLASVTEMRHKQLASYLFAVHTRFPIAPFRKPRSSAASRPNATSLAPRERLPL</sequence>